<sequence length="102" mass="12023">MSIKNIDAAPDYIMKFIHGNMEQLCNIYDEGMFNTPGLEKGIMFFQCSQKDNKMDVQFMNDEMMENIMDKGNIQDIKNNSDKDKKIFFIQDLDLECFFLLQI</sequence>
<accession>A0A6C0FE34</accession>
<dbReference type="EMBL" id="MN738839">
    <property type="protein sequence ID" value="QHT39214.1"/>
    <property type="molecule type" value="Genomic_DNA"/>
</dbReference>
<reference evidence="1" key="1">
    <citation type="journal article" date="2020" name="Nature">
        <title>Giant virus diversity and host interactions through global metagenomics.</title>
        <authorList>
            <person name="Schulz F."/>
            <person name="Roux S."/>
            <person name="Paez-Espino D."/>
            <person name="Jungbluth S."/>
            <person name="Walsh D.A."/>
            <person name="Denef V.J."/>
            <person name="McMahon K.D."/>
            <person name="Konstantinidis K.T."/>
            <person name="Eloe-Fadrosh E.A."/>
            <person name="Kyrpides N.C."/>
            <person name="Woyke T."/>
        </authorList>
    </citation>
    <scope>NUCLEOTIDE SEQUENCE</scope>
    <source>
        <strain evidence="1">GVMAG-S-ERX556126-94</strain>
    </source>
</reference>
<proteinExistence type="predicted"/>
<dbReference type="AlphaFoldDB" id="A0A6C0FE34"/>
<protein>
    <submittedName>
        <fullName evidence="1">Uncharacterized protein</fullName>
    </submittedName>
</protein>
<organism evidence="1">
    <name type="scientific">viral metagenome</name>
    <dbReference type="NCBI Taxonomy" id="1070528"/>
    <lineage>
        <taxon>unclassified sequences</taxon>
        <taxon>metagenomes</taxon>
        <taxon>organismal metagenomes</taxon>
    </lineage>
</organism>
<name>A0A6C0FE34_9ZZZZ</name>
<evidence type="ECO:0000313" key="1">
    <source>
        <dbReference type="EMBL" id="QHT39214.1"/>
    </source>
</evidence>